<evidence type="ECO:0008006" key="3">
    <source>
        <dbReference type="Google" id="ProtNLM"/>
    </source>
</evidence>
<name>A0A371EX37_MUCPR</name>
<accession>A0A371EX37</accession>
<dbReference type="OrthoDB" id="8041783at2759"/>
<sequence>MKKLRKLKYFIGIDVACSKKVCARFSQRNIKIGCKTLGNHKIECEESPIIEKSQYQILVGKLVYLSHTRPNISYIIGVIIQFMHDPIERHIQRIYFLVLHISRRKSSNIEEQQAKFGCSF</sequence>
<dbReference type="Proteomes" id="UP000257109">
    <property type="component" value="Unassembled WGS sequence"/>
</dbReference>
<gene>
    <name evidence="1" type="ORF">CR513_50188</name>
</gene>
<comment type="caution">
    <text evidence="1">The sequence shown here is derived from an EMBL/GenBank/DDBJ whole genome shotgun (WGS) entry which is preliminary data.</text>
</comment>
<reference evidence="1" key="1">
    <citation type="submission" date="2018-05" db="EMBL/GenBank/DDBJ databases">
        <title>Draft genome of Mucuna pruriens seed.</title>
        <authorList>
            <person name="Nnadi N.E."/>
            <person name="Vos R."/>
            <person name="Hasami M.H."/>
            <person name="Devisetty U.K."/>
            <person name="Aguiy J.C."/>
        </authorList>
    </citation>
    <scope>NUCLEOTIDE SEQUENCE [LARGE SCALE GENOMIC DNA]</scope>
    <source>
        <strain evidence="1">JCA_2017</strain>
    </source>
</reference>
<dbReference type="AlphaFoldDB" id="A0A371EX37"/>
<protein>
    <recommendedName>
        <fullName evidence="3">Mitochondrial protein</fullName>
    </recommendedName>
</protein>
<feature type="non-terminal residue" evidence="1">
    <location>
        <position position="1"/>
    </location>
</feature>
<keyword evidence="2" id="KW-1185">Reference proteome</keyword>
<evidence type="ECO:0000313" key="2">
    <source>
        <dbReference type="Proteomes" id="UP000257109"/>
    </source>
</evidence>
<organism evidence="1 2">
    <name type="scientific">Mucuna pruriens</name>
    <name type="common">Velvet bean</name>
    <name type="synonym">Dolichos pruriens</name>
    <dbReference type="NCBI Taxonomy" id="157652"/>
    <lineage>
        <taxon>Eukaryota</taxon>
        <taxon>Viridiplantae</taxon>
        <taxon>Streptophyta</taxon>
        <taxon>Embryophyta</taxon>
        <taxon>Tracheophyta</taxon>
        <taxon>Spermatophyta</taxon>
        <taxon>Magnoliopsida</taxon>
        <taxon>eudicotyledons</taxon>
        <taxon>Gunneridae</taxon>
        <taxon>Pentapetalae</taxon>
        <taxon>rosids</taxon>
        <taxon>fabids</taxon>
        <taxon>Fabales</taxon>
        <taxon>Fabaceae</taxon>
        <taxon>Papilionoideae</taxon>
        <taxon>50 kb inversion clade</taxon>
        <taxon>NPAAA clade</taxon>
        <taxon>indigoferoid/millettioid clade</taxon>
        <taxon>Phaseoleae</taxon>
        <taxon>Mucuna</taxon>
    </lineage>
</organism>
<proteinExistence type="predicted"/>
<dbReference type="EMBL" id="QJKJ01011658">
    <property type="protein sequence ID" value="RDX70559.1"/>
    <property type="molecule type" value="Genomic_DNA"/>
</dbReference>
<dbReference type="PANTHER" id="PTHR11439">
    <property type="entry name" value="GAG-POL-RELATED RETROTRANSPOSON"/>
    <property type="match status" value="1"/>
</dbReference>
<dbReference type="PANTHER" id="PTHR11439:SF467">
    <property type="entry name" value="INTEGRASE CATALYTIC DOMAIN-CONTAINING PROTEIN"/>
    <property type="match status" value="1"/>
</dbReference>
<evidence type="ECO:0000313" key="1">
    <source>
        <dbReference type="EMBL" id="RDX70559.1"/>
    </source>
</evidence>